<gene>
    <name evidence="10" type="ORF">AKJ31_05860</name>
</gene>
<protein>
    <submittedName>
        <fullName evidence="10">ABC transporter permease</fullName>
    </submittedName>
</protein>
<keyword evidence="2 8" id="KW-0813">Transport</keyword>
<feature type="domain" description="ABC transmembrane type-1" evidence="9">
    <location>
        <begin position="82"/>
        <end position="281"/>
    </location>
</feature>
<evidence type="ECO:0000256" key="7">
    <source>
        <dbReference type="ARBA" id="ARBA00023136"/>
    </source>
</evidence>
<keyword evidence="3" id="KW-1003">Cell membrane</keyword>
<dbReference type="GO" id="GO:0055085">
    <property type="term" value="P:transmembrane transport"/>
    <property type="evidence" value="ECO:0007669"/>
    <property type="project" value="InterPro"/>
</dbReference>
<organism evidence="10 11">
    <name type="scientific">Vibrio hepatarius</name>
    <dbReference type="NCBI Taxonomy" id="171383"/>
    <lineage>
        <taxon>Bacteria</taxon>
        <taxon>Pseudomonadati</taxon>
        <taxon>Pseudomonadota</taxon>
        <taxon>Gammaproteobacteria</taxon>
        <taxon>Vibrionales</taxon>
        <taxon>Vibrionaceae</taxon>
        <taxon>Vibrio</taxon>
        <taxon>Vibrio oreintalis group</taxon>
    </lineage>
</organism>
<evidence type="ECO:0000256" key="8">
    <source>
        <dbReference type="RuleBase" id="RU363032"/>
    </source>
</evidence>
<evidence type="ECO:0000256" key="4">
    <source>
        <dbReference type="ARBA" id="ARBA00022519"/>
    </source>
</evidence>
<feature type="transmembrane region" description="Helical" evidence="8">
    <location>
        <begin position="407"/>
        <end position="429"/>
    </location>
</feature>
<dbReference type="Pfam" id="PF00528">
    <property type="entry name" value="BPD_transp_1"/>
    <property type="match status" value="2"/>
</dbReference>
<dbReference type="PANTHER" id="PTHR43357:SF3">
    <property type="entry name" value="FE(3+)-TRANSPORT SYSTEM PERMEASE PROTEIN FBPB 2"/>
    <property type="match status" value="1"/>
</dbReference>
<feature type="transmembrane region" description="Helical" evidence="8">
    <location>
        <begin position="435"/>
        <end position="453"/>
    </location>
</feature>
<feature type="transmembrane region" description="Helical" evidence="8">
    <location>
        <begin position="268"/>
        <end position="289"/>
    </location>
</feature>
<feature type="transmembrane region" description="Helical" evidence="8">
    <location>
        <begin position="492"/>
        <end position="514"/>
    </location>
</feature>
<evidence type="ECO:0000259" key="9">
    <source>
        <dbReference type="PROSITE" id="PS50928"/>
    </source>
</evidence>
<reference evidence="11" key="1">
    <citation type="submission" date="2015-08" db="EMBL/GenBank/DDBJ databases">
        <title>Vibrio galatheae sp. nov., a novel member of the Vibrionaceae family isolated from the Solomon Islands.</title>
        <authorList>
            <person name="Giubergia S."/>
            <person name="Machado H."/>
            <person name="Mateiu R.V."/>
            <person name="Gram L."/>
        </authorList>
    </citation>
    <scope>NUCLEOTIDE SEQUENCE [LARGE SCALE GENOMIC DNA]</scope>
    <source>
        <strain evidence="11">DSM 19134</strain>
    </source>
</reference>
<keyword evidence="7 8" id="KW-0472">Membrane</keyword>
<evidence type="ECO:0000256" key="3">
    <source>
        <dbReference type="ARBA" id="ARBA00022475"/>
    </source>
</evidence>
<evidence type="ECO:0000256" key="5">
    <source>
        <dbReference type="ARBA" id="ARBA00022692"/>
    </source>
</evidence>
<evidence type="ECO:0000313" key="10">
    <source>
        <dbReference type="EMBL" id="KOO08528.1"/>
    </source>
</evidence>
<dbReference type="EMBL" id="LHPI01000003">
    <property type="protein sequence ID" value="KOO08528.1"/>
    <property type="molecule type" value="Genomic_DNA"/>
</dbReference>
<dbReference type="PANTHER" id="PTHR43357">
    <property type="entry name" value="INNER MEMBRANE ABC TRANSPORTER PERMEASE PROTEIN YDCV"/>
    <property type="match status" value="1"/>
</dbReference>
<proteinExistence type="inferred from homology"/>
<feature type="transmembrane region" description="Helical" evidence="8">
    <location>
        <begin position="373"/>
        <end position="395"/>
    </location>
</feature>
<evidence type="ECO:0000256" key="1">
    <source>
        <dbReference type="ARBA" id="ARBA00004429"/>
    </source>
</evidence>
<sequence length="582" mass="62829">MSSVSLPQSSKTAGKENSGWLKKIREDWGLYLSAVIIGLFILIFLFVPVIKVIFVAFQDSEGSLSLVNFQDFFSSSLFQESFFNSFYVAFMSVIVASIIAMPLAYFTSRFQFKGTVLIQTLGIVPLIMPPFIGAVAMQLLFGENGTMNLLLDEYFGFTIPIMEGLNGVIFVQSVHYFPFILINLSAALQNIDRSMEESAQSLGSSGIKLFRKIVLPLAMPGYVAGASLVFVKVFDDLGTPLLLNVNNMLAPQAYLRISSVGISDPMGYVISVILVAFSVFALWVSFLALRGKDYSTTQKGGGGLSKRELRPAEMVGCYAVIALILLLVLAPHFALLLLSFGTIWSFSPLPDAYTLEHYSTAITQASDFITNTLLYAGLAGIIDVVLGTAIAYLVWRTKMVGRKWLDFGAMAALAVPGVVLGIGYLRTFYDVDLPFVGSSMATWWGIIVIALAVRRLPYALRSCVAALQQVSPSLEEASENLGATRATTIRKIVVPLMAAGILAGFVTAFATAAVELSATIMLVSQESDAPLAYGLYLFMQSAAGRGPGAALGVIAVLIVGLATYVSHTIVERTRQAHGLKSQ</sequence>
<dbReference type="OrthoDB" id="7056428at2"/>
<dbReference type="InterPro" id="IPR035906">
    <property type="entry name" value="MetI-like_sf"/>
</dbReference>
<feature type="transmembrane region" description="Helical" evidence="8">
    <location>
        <begin position="30"/>
        <end position="57"/>
    </location>
</feature>
<evidence type="ECO:0000256" key="2">
    <source>
        <dbReference type="ARBA" id="ARBA00022448"/>
    </source>
</evidence>
<comment type="similarity">
    <text evidence="8">Belongs to the binding-protein-dependent transport system permease family.</text>
</comment>
<comment type="caution">
    <text evidence="10">The sequence shown here is derived from an EMBL/GenBank/DDBJ whole genome shotgun (WGS) entry which is preliminary data.</text>
</comment>
<keyword evidence="4" id="KW-0997">Cell inner membrane</keyword>
<accession>A0A0M0I3N6</accession>
<feature type="transmembrane region" description="Helical" evidence="8">
    <location>
        <begin position="209"/>
        <end position="231"/>
    </location>
</feature>
<dbReference type="Gene3D" id="1.10.3720.10">
    <property type="entry name" value="MetI-like"/>
    <property type="match status" value="2"/>
</dbReference>
<feature type="transmembrane region" description="Helical" evidence="8">
    <location>
        <begin position="118"/>
        <end position="141"/>
    </location>
</feature>
<keyword evidence="5 8" id="KW-0812">Transmembrane</keyword>
<dbReference type="RefSeq" id="WP_053408172.1">
    <property type="nucleotide sequence ID" value="NZ_DAIPHI010000027.1"/>
</dbReference>
<dbReference type="PROSITE" id="PS50928">
    <property type="entry name" value="ABC_TM1"/>
    <property type="match status" value="2"/>
</dbReference>
<dbReference type="PATRIC" id="fig|171383.3.peg.1216"/>
<dbReference type="CDD" id="cd06261">
    <property type="entry name" value="TM_PBP2"/>
    <property type="match status" value="2"/>
</dbReference>
<feature type="domain" description="ABC transmembrane type-1" evidence="9">
    <location>
        <begin position="369"/>
        <end position="566"/>
    </location>
</feature>
<dbReference type="AlphaFoldDB" id="A0A0M0I3N6"/>
<dbReference type="Proteomes" id="UP000037530">
    <property type="component" value="Unassembled WGS sequence"/>
</dbReference>
<dbReference type="InterPro" id="IPR000515">
    <property type="entry name" value="MetI-like"/>
</dbReference>
<keyword evidence="11" id="KW-1185">Reference proteome</keyword>
<feature type="transmembrane region" description="Helical" evidence="8">
    <location>
        <begin position="169"/>
        <end position="188"/>
    </location>
</feature>
<comment type="subcellular location">
    <subcellularLocation>
        <location evidence="1">Cell inner membrane</location>
        <topology evidence="1">Multi-pass membrane protein</topology>
    </subcellularLocation>
    <subcellularLocation>
        <location evidence="8">Cell membrane</location>
        <topology evidence="8">Multi-pass membrane protein</topology>
    </subcellularLocation>
</comment>
<evidence type="ECO:0000313" key="11">
    <source>
        <dbReference type="Proteomes" id="UP000037530"/>
    </source>
</evidence>
<dbReference type="STRING" id="171383.AKJ31_05860"/>
<feature type="transmembrane region" description="Helical" evidence="8">
    <location>
        <begin position="315"/>
        <end position="340"/>
    </location>
</feature>
<evidence type="ECO:0000256" key="6">
    <source>
        <dbReference type="ARBA" id="ARBA00022989"/>
    </source>
</evidence>
<keyword evidence="6 8" id="KW-1133">Transmembrane helix</keyword>
<feature type="transmembrane region" description="Helical" evidence="8">
    <location>
        <begin position="86"/>
        <end position="106"/>
    </location>
</feature>
<dbReference type="SUPFAM" id="SSF161098">
    <property type="entry name" value="MetI-like"/>
    <property type="match status" value="2"/>
</dbReference>
<feature type="transmembrane region" description="Helical" evidence="8">
    <location>
        <begin position="549"/>
        <end position="570"/>
    </location>
</feature>
<name>A0A0M0I3N6_9VIBR</name>
<dbReference type="GO" id="GO:0005886">
    <property type="term" value="C:plasma membrane"/>
    <property type="evidence" value="ECO:0007669"/>
    <property type="project" value="UniProtKB-SubCell"/>
</dbReference>